<dbReference type="InterPro" id="IPR050583">
    <property type="entry name" value="Mycobacterial_A85_antigen"/>
</dbReference>
<dbReference type="Gene3D" id="3.40.50.1820">
    <property type="entry name" value="alpha/beta hydrolase"/>
    <property type="match status" value="1"/>
</dbReference>
<organism evidence="1">
    <name type="scientific">Clostridium botulinum (strain Eklund 17B / Type B)</name>
    <dbReference type="NCBI Taxonomy" id="935198"/>
    <lineage>
        <taxon>Bacteria</taxon>
        <taxon>Bacillati</taxon>
        <taxon>Bacillota</taxon>
        <taxon>Clostridia</taxon>
        <taxon>Eubacteriales</taxon>
        <taxon>Clostridiaceae</taxon>
        <taxon>Clostridium</taxon>
    </lineage>
</organism>
<proteinExistence type="predicted"/>
<protein>
    <submittedName>
        <fullName evidence="1">Esterase/lipase</fullName>
    </submittedName>
</protein>
<dbReference type="InterPro" id="IPR000801">
    <property type="entry name" value="Esterase-like"/>
</dbReference>
<reference evidence="1" key="2">
    <citation type="submission" date="2009-08" db="EMBL/GenBank/DDBJ databases">
        <authorList>
            <person name="Shrivastava S."/>
            <person name="Brinkac L.M."/>
            <person name="Dodson R.J."/>
            <person name="Harkins D.M."/>
            <person name="Durkin A.S."/>
            <person name="Sutton G."/>
        </authorList>
    </citation>
    <scope>NUCLEOTIDE SEQUENCE</scope>
    <source>
        <strain evidence="1">Eklund 17B</strain>
    </source>
</reference>
<gene>
    <name evidence="1" type="ordered locus">CLL_A2052</name>
</gene>
<accession>B2TLF5</accession>
<evidence type="ECO:0000313" key="1">
    <source>
        <dbReference type="EMBL" id="ACD22275.1"/>
    </source>
</evidence>
<dbReference type="EMBL" id="CP001056">
    <property type="protein sequence ID" value="ACD22275.1"/>
    <property type="molecule type" value="Genomic_DNA"/>
</dbReference>
<dbReference type="SUPFAM" id="SSF53474">
    <property type="entry name" value="alpha/beta-Hydrolases"/>
    <property type="match status" value="1"/>
</dbReference>
<reference evidence="1" key="1">
    <citation type="submission" date="2009-06" db="EMBL/GenBank/DDBJ databases">
        <authorList>
            <consortium name="US DOE Joint Genome Institute (JGI-PGF)"/>
            <person name="Lucas S."/>
            <person name="Copeland A."/>
            <person name="Lapidus A."/>
            <person name="Glavina del Rio T."/>
            <person name="Dalin E."/>
            <person name="Tice H."/>
            <person name="Bruce D."/>
            <person name="Goodwin L."/>
            <person name="Pitluck S."/>
            <person name="Kyrpides N."/>
            <person name="Mavromatis K."/>
            <person name="Ivanova N."/>
            <person name="Saunders E."/>
            <person name="Brettin T."/>
            <person name="Detter J.C."/>
            <person name="Han C."/>
            <person name="Larimer F."/>
            <person name="Land M."/>
            <person name="Hauser L."/>
            <person name="Markowitz V."/>
            <person name="Cheng J.-F."/>
            <person name="Hugenholtz P."/>
            <person name="Woyke T."/>
            <person name="Wu D."/>
            <person name="Gronow S."/>
            <person name="Klenk H.-P."/>
            <person name="Eisen J.A."/>
        </authorList>
    </citation>
    <scope>NUCLEOTIDE SEQUENCE</scope>
    <source>
        <strain evidence="1">Eklund 17B</strain>
    </source>
</reference>
<dbReference type="AlphaFoldDB" id="B2TLF5"/>
<sequence>MNKSKIEKVNFYSDALGKESSMLVYLPESYSSVTPLPVLYFLHGRSGNENVIFELDIKTKADRMIKDGEIKPIIIVCPRIENSRGVNSSLIYEEISDYGNNNRIINLGMYEDYFIKEIVPLIDKTFNTIKDRKGRYIGGASAGGYAALHNTFRHQNMFSKVGGHMPALELELEDEDKTYYKDMGVWEKYDPICIARNNNISLDINVYLDAGDQDEGKFYEGCSILYEILKEKGIKSQNHVFRGNHNVEYIKSNIEKYLKFYGR</sequence>
<dbReference type="PATRIC" id="fig|935198.13.peg.2004"/>
<name>B2TLF5_CLOBB</name>
<dbReference type="InterPro" id="IPR029058">
    <property type="entry name" value="AB_hydrolase_fold"/>
</dbReference>
<dbReference type="HOGENOM" id="CLU_037618_1_2_9"/>
<dbReference type="ESTHER" id="clobb-b2tlf5">
    <property type="family name" value="A85-Feruloyl-Esterase"/>
</dbReference>
<dbReference type="GO" id="GO:0016747">
    <property type="term" value="F:acyltransferase activity, transferring groups other than amino-acyl groups"/>
    <property type="evidence" value="ECO:0007669"/>
    <property type="project" value="TreeGrafter"/>
</dbReference>
<dbReference type="PANTHER" id="PTHR48098">
    <property type="entry name" value="ENTEROCHELIN ESTERASE-RELATED"/>
    <property type="match status" value="1"/>
</dbReference>
<dbReference type="KEGG" id="cbk:CLL_A2052"/>
<dbReference type="PANTHER" id="PTHR48098:SF1">
    <property type="entry name" value="DIACYLGLYCEROL ACYLTRANSFERASE_MYCOLYLTRANSFERASE AG85A"/>
    <property type="match status" value="1"/>
</dbReference>
<accession>U4P9C6</accession>
<dbReference type="Pfam" id="PF00756">
    <property type="entry name" value="Esterase"/>
    <property type="match status" value="1"/>
</dbReference>